<dbReference type="InterPro" id="IPR034122">
    <property type="entry name" value="Retropepsin-like_bacterial"/>
</dbReference>
<evidence type="ECO:0000313" key="3">
    <source>
        <dbReference type="Proteomes" id="UP000305451"/>
    </source>
</evidence>
<dbReference type="InterPro" id="IPR036034">
    <property type="entry name" value="PDZ_sf"/>
</dbReference>
<dbReference type="Pfam" id="PF13650">
    <property type="entry name" value="Asp_protease_2"/>
    <property type="match status" value="1"/>
</dbReference>
<dbReference type="CDD" id="cd05483">
    <property type="entry name" value="retropepsin_like_bacteria"/>
    <property type="match status" value="1"/>
</dbReference>
<gene>
    <name evidence="2" type="ORF">E5162_11700</name>
</gene>
<feature type="chain" id="PRO_5020969498" description="PDZ domain-containing protein" evidence="1">
    <location>
        <begin position="22"/>
        <end position="407"/>
    </location>
</feature>
<evidence type="ECO:0000313" key="2">
    <source>
        <dbReference type="EMBL" id="TGY92306.1"/>
    </source>
</evidence>
<keyword evidence="3" id="KW-1185">Reference proteome</keyword>
<dbReference type="EMBL" id="SRXV01000003">
    <property type="protein sequence ID" value="TGY92306.1"/>
    <property type="molecule type" value="Genomic_DNA"/>
</dbReference>
<name>A0A4S2H931_9PROT</name>
<sequence length="407" mass="43299">MATNLSLVFVFLLSGLPAASAQSEDLRAAMSAPIYIERESGPTRIPLDWRMQKLFIEASVDGRSGTFLFDTGSPTILSRRFADTLELEVLGQNTGVDANGNAVTMDVARVETLALGDTVFHGVPVLVFDFGSLEMGTCFMRDGVIGSEILPGSAWRIDVEQGELTLAEDGEALGTRETAVSAPLHDFGYPHMPIVDYAVGDVTDRAPFDTGSAEEVALFRPVAESGPVRALMVDGSRMTGQGSEGVSAGGRGEVQALSRFDLTGFEIGGTRLGEVTATTRSVPPSLIGAGMLNRYHVVLDYPGGEFRLEPREAPEAPRAHAGFAVGYEEGAGRVLQLFTPSPAQAAGLQLHDRVIEINGRLLDGADAEQRCDQALWLAQSFSGAEGGEFVILRDGERLTLTIPPVEG</sequence>
<dbReference type="Proteomes" id="UP000305451">
    <property type="component" value="Unassembled WGS sequence"/>
</dbReference>
<protein>
    <recommendedName>
        <fullName evidence="4">PDZ domain-containing protein</fullName>
    </recommendedName>
</protein>
<organism evidence="2 3">
    <name type="scientific">Marinicauda pacifica</name>
    <dbReference type="NCBI Taxonomy" id="1133559"/>
    <lineage>
        <taxon>Bacteria</taxon>
        <taxon>Pseudomonadati</taxon>
        <taxon>Pseudomonadota</taxon>
        <taxon>Alphaproteobacteria</taxon>
        <taxon>Maricaulales</taxon>
        <taxon>Maricaulaceae</taxon>
        <taxon>Marinicauda</taxon>
    </lineage>
</organism>
<dbReference type="AlphaFoldDB" id="A0A4S2H931"/>
<evidence type="ECO:0008006" key="4">
    <source>
        <dbReference type="Google" id="ProtNLM"/>
    </source>
</evidence>
<dbReference type="Gene3D" id="2.30.42.10">
    <property type="match status" value="1"/>
</dbReference>
<dbReference type="SUPFAM" id="SSF50156">
    <property type="entry name" value="PDZ domain-like"/>
    <property type="match status" value="1"/>
</dbReference>
<comment type="caution">
    <text evidence="2">The sequence shown here is derived from an EMBL/GenBank/DDBJ whole genome shotgun (WGS) entry which is preliminary data.</text>
</comment>
<keyword evidence="1" id="KW-0732">Signal</keyword>
<evidence type="ECO:0000256" key="1">
    <source>
        <dbReference type="SAM" id="SignalP"/>
    </source>
</evidence>
<proteinExistence type="predicted"/>
<feature type="signal peptide" evidence="1">
    <location>
        <begin position="1"/>
        <end position="21"/>
    </location>
</feature>
<dbReference type="Gene3D" id="2.40.70.10">
    <property type="entry name" value="Acid Proteases"/>
    <property type="match status" value="1"/>
</dbReference>
<dbReference type="InterPro" id="IPR021109">
    <property type="entry name" value="Peptidase_aspartic_dom_sf"/>
</dbReference>
<reference evidence="2 3" key="1">
    <citation type="journal article" date="2013" name="Int. J. Syst. Evol. Microbiol.">
        <title>Marinicauda pacifica gen. nov., sp. nov., a prosthecate alphaproteobacterium of the family Hyphomonadaceae isolated from deep seawater.</title>
        <authorList>
            <person name="Zhang X.Y."/>
            <person name="Li G.W."/>
            <person name="Wang C.S."/>
            <person name="Zhang Y.J."/>
            <person name="Xu X.W."/>
            <person name="Li H."/>
            <person name="Liu A."/>
            <person name="Liu C."/>
            <person name="Xie B.B."/>
            <person name="Qin Q.L."/>
            <person name="Xu Z."/>
            <person name="Chen X.L."/>
            <person name="Zhou B.C."/>
            <person name="Zhang Y.Z."/>
        </authorList>
    </citation>
    <scope>NUCLEOTIDE SEQUENCE [LARGE SCALE GENOMIC DNA]</scope>
    <source>
        <strain evidence="2 3">P-1 km-3</strain>
    </source>
</reference>
<accession>A0A4S2H931</accession>